<dbReference type="AlphaFoldDB" id="A0ABD2Z2W3"/>
<protein>
    <submittedName>
        <fullName evidence="1">Uncharacterized protein</fullName>
    </submittedName>
</protein>
<evidence type="ECO:0000313" key="1">
    <source>
        <dbReference type="EMBL" id="KAL3513176.1"/>
    </source>
</evidence>
<proteinExistence type="predicted"/>
<keyword evidence="2" id="KW-1185">Reference proteome</keyword>
<organism evidence="1 2">
    <name type="scientific">Cinchona calisaya</name>
    <dbReference type="NCBI Taxonomy" id="153742"/>
    <lineage>
        <taxon>Eukaryota</taxon>
        <taxon>Viridiplantae</taxon>
        <taxon>Streptophyta</taxon>
        <taxon>Embryophyta</taxon>
        <taxon>Tracheophyta</taxon>
        <taxon>Spermatophyta</taxon>
        <taxon>Magnoliopsida</taxon>
        <taxon>eudicotyledons</taxon>
        <taxon>Gunneridae</taxon>
        <taxon>Pentapetalae</taxon>
        <taxon>asterids</taxon>
        <taxon>lamiids</taxon>
        <taxon>Gentianales</taxon>
        <taxon>Rubiaceae</taxon>
        <taxon>Cinchonoideae</taxon>
        <taxon>Cinchoneae</taxon>
        <taxon>Cinchona</taxon>
    </lineage>
</organism>
<accession>A0ABD2Z2W3</accession>
<name>A0ABD2Z2W3_9GENT</name>
<dbReference type="Proteomes" id="UP001630127">
    <property type="component" value="Unassembled WGS sequence"/>
</dbReference>
<reference evidence="1 2" key="1">
    <citation type="submission" date="2024-11" db="EMBL/GenBank/DDBJ databases">
        <title>A near-complete genome assembly of Cinchona calisaya.</title>
        <authorList>
            <person name="Lian D.C."/>
            <person name="Zhao X.W."/>
            <person name="Wei L."/>
        </authorList>
    </citation>
    <scope>NUCLEOTIDE SEQUENCE [LARGE SCALE GENOMIC DNA]</scope>
    <source>
        <tissue evidence="1">Nenye</tissue>
    </source>
</reference>
<sequence>MNEPNGMHLESIVDIDQLPSKNEISLENFDCSTKEFNAQVTMPSDKKPPPSIVASQGKKRNVSIDEELDILKYTLDNVAEAIREGNFVLQKSRACAYFEEEIFNKLVVVDIEADLIDDCYIFLTQKPVKARSFFGCPGERCKSILNKLMNGL</sequence>
<dbReference type="EMBL" id="JBJUIK010000011">
    <property type="protein sequence ID" value="KAL3513176.1"/>
    <property type="molecule type" value="Genomic_DNA"/>
</dbReference>
<evidence type="ECO:0000313" key="2">
    <source>
        <dbReference type="Proteomes" id="UP001630127"/>
    </source>
</evidence>
<gene>
    <name evidence="1" type="ORF">ACH5RR_025893</name>
</gene>
<comment type="caution">
    <text evidence="1">The sequence shown here is derived from an EMBL/GenBank/DDBJ whole genome shotgun (WGS) entry which is preliminary data.</text>
</comment>